<comment type="caution">
    <text evidence="3">The sequence shown here is derived from an EMBL/GenBank/DDBJ whole genome shotgun (WGS) entry which is preliminary data.</text>
</comment>
<keyword evidence="4" id="KW-1185">Reference proteome</keyword>
<accession>A0AAJ0U567</accession>
<dbReference type="EMBL" id="NRSJ01000023">
    <property type="protein sequence ID" value="MBK1705491.1"/>
    <property type="molecule type" value="Genomic_DNA"/>
</dbReference>
<dbReference type="GO" id="GO:0042781">
    <property type="term" value="F:3'-tRNA processing endoribonuclease activity"/>
    <property type="evidence" value="ECO:0007669"/>
    <property type="project" value="TreeGrafter"/>
</dbReference>
<dbReference type="AlphaFoldDB" id="A0AAJ0U567"/>
<reference evidence="3" key="2">
    <citation type="journal article" date="2020" name="Microorganisms">
        <title>Osmotic Adaptation and Compatible Solute Biosynthesis of Phototrophic Bacteria as Revealed from Genome Analyses.</title>
        <authorList>
            <person name="Imhoff J.F."/>
            <person name="Rahn T."/>
            <person name="Kunzel S."/>
            <person name="Keller A."/>
            <person name="Neulinger S.C."/>
        </authorList>
    </citation>
    <scope>NUCLEOTIDE SEQUENCE</scope>
    <source>
        <strain evidence="3">DSM 11080</strain>
    </source>
</reference>
<feature type="domain" description="Metallo-beta-lactamase" evidence="2">
    <location>
        <begin position="146"/>
        <end position="364"/>
    </location>
</feature>
<evidence type="ECO:0000313" key="3">
    <source>
        <dbReference type="EMBL" id="MBK1705491.1"/>
    </source>
</evidence>
<organism evidence="3 4">
    <name type="scientific">Halochromatium glycolicum</name>
    <dbReference type="NCBI Taxonomy" id="85075"/>
    <lineage>
        <taxon>Bacteria</taxon>
        <taxon>Pseudomonadati</taxon>
        <taxon>Pseudomonadota</taxon>
        <taxon>Gammaproteobacteria</taxon>
        <taxon>Chromatiales</taxon>
        <taxon>Chromatiaceae</taxon>
        <taxon>Halochromatium</taxon>
    </lineage>
</organism>
<dbReference type="CDD" id="cd07719">
    <property type="entry name" value="arylsulfatase_AtsA-like_MBL-fold"/>
    <property type="match status" value="1"/>
</dbReference>
<sequence length="409" mass="43434">MASANGLSMGSQWALTDSRRGGWRKKAATEAVLTSDLQRTLAAISAVMPPPQHDAITMQETPDRAVSFRSRFRGTFALRCHRLASLWTSLRGDAAAQPSRRWRLATLLLILAGLGAGNGTAASTCKAPVAVQVLGSGGPEAQQERASAGYLLWLEGKARVLVDLGGGSFARYGASGARFADLDLIALTHLHADHATDLPALLKSGYFSGRSRALPIAGPTGGGDYPDLEGYLQGLFAAQTGAFGYLAGYLDGSDGLVRLELRMLEADSREPIPVLETDEYRISAIGVSHGPVPALAYRIDLGDQRIVFSGDLNGDDPWFVDFARDADLLIMGHAVPEQAGAVAARLHALPSEIAEIAKAAAVKHLVLSHLMRRSEQALDDSLARIRGVYEGELSVASDLDCFGLEPPGR</sequence>
<dbReference type="PANTHER" id="PTHR46018">
    <property type="entry name" value="ZINC PHOSPHODIESTERASE ELAC PROTEIN 1"/>
    <property type="match status" value="1"/>
</dbReference>
<dbReference type="InterPro" id="IPR044094">
    <property type="entry name" value="AtsA-like_MBL-fold"/>
</dbReference>
<gene>
    <name evidence="3" type="ORF">CKO40_13245</name>
</gene>
<name>A0AAJ0U567_9GAMM</name>
<dbReference type="SMART" id="SM00849">
    <property type="entry name" value="Lactamase_B"/>
    <property type="match status" value="1"/>
</dbReference>
<dbReference type="SUPFAM" id="SSF56281">
    <property type="entry name" value="Metallo-hydrolase/oxidoreductase"/>
    <property type="match status" value="1"/>
</dbReference>
<dbReference type="PANTHER" id="PTHR46018:SF2">
    <property type="entry name" value="ZINC PHOSPHODIESTERASE ELAC PROTEIN 1"/>
    <property type="match status" value="1"/>
</dbReference>
<dbReference type="InterPro" id="IPR001279">
    <property type="entry name" value="Metallo-B-lactamas"/>
</dbReference>
<protein>
    <recommendedName>
        <fullName evidence="2">Metallo-beta-lactamase domain-containing protein</fullName>
    </recommendedName>
</protein>
<keyword evidence="1" id="KW-0378">Hydrolase</keyword>
<proteinExistence type="predicted"/>
<dbReference type="Proteomes" id="UP001296776">
    <property type="component" value="Unassembled WGS sequence"/>
</dbReference>
<dbReference type="InterPro" id="IPR036866">
    <property type="entry name" value="RibonucZ/Hydroxyglut_hydro"/>
</dbReference>
<evidence type="ECO:0000256" key="1">
    <source>
        <dbReference type="ARBA" id="ARBA00022801"/>
    </source>
</evidence>
<dbReference type="Gene3D" id="3.60.15.10">
    <property type="entry name" value="Ribonuclease Z/Hydroxyacylglutathione hydrolase-like"/>
    <property type="match status" value="1"/>
</dbReference>
<reference evidence="3" key="1">
    <citation type="submission" date="2017-08" db="EMBL/GenBank/DDBJ databases">
        <authorList>
            <person name="Imhoff J.F."/>
            <person name="Rahn T."/>
            <person name="Kuenzel S."/>
            <person name="Neulinger S.C."/>
        </authorList>
    </citation>
    <scope>NUCLEOTIDE SEQUENCE</scope>
    <source>
        <strain evidence="3">DSM 11080</strain>
    </source>
</reference>
<dbReference type="Pfam" id="PF12706">
    <property type="entry name" value="Lactamase_B_2"/>
    <property type="match status" value="1"/>
</dbReference>
<evidence type="ECO:0000259" key="2">
    <source>
        <dbReference type="SMART" id="SM00849"/>
    </source>
</evidence>
<evidence type="ECO:0000313" key="4">
    <source>
        <dbReference type="Proteomes" id="UP001296776"/>
    </source>
</evidence>